<evidence type="ECO:0000256" key="1">
    <source>
        <dbReference type="SAM" id="Phobius"/>
    </source>
</evidence>
<dbReference type="AlphaFoldDB" id="A0A183HG72"/>
<dbReference type="WBParaSite" id="OFLC_0000648301-mRNA-1">
    <property type="protein sequence ID" value="OFLC_0000648301-mRNA-1"/>
    <property type="gene ID" value="OFLC_0000648301"/>
</dbReference>
<reference evidence="2 3" key="2">
    <citation type="submission" date="2018-11" db="EMBL/GenBank/DDBJ databases">
        <authorList>
            <consortium name="Pathogen Informatics"/>
        </authorList>
    </citation>
    <scope>NUCLEOTIDE SEQUENCE [LARGE SCALE GENOMIC DNA]</scope>
</reference>
<evidence type="ECO:0000313" key="3">
    <source>
        <dbReference type="Proteomes" id="UP000267606"/>
    </source>
</evidence>
<feature type="transmembrane region" description="Helical" evidence="1">
    <location>
        <begin position="12"/>
        <end position="42"/>
    </location>
</feature>
<gene>
    <name evidence="2" type="ORF">OFLC_LOCUS6482</name>
</gene>
<keyword evidence="3" id="KW-1185">Reference proteome</keyword>
<dbReference type="Proteomes" id="UP000267606">
    <property type="component" value="Unassembled WGS sequence"/>
</dbReference>
<proteinExistence type="predicted"/>
<keyword evidence="1" id="KW-0812">Transmembrane</keyword>
<protein>
    <submittedName>
        <fullName evidence="4">Transmembrane protein</fullName>
    </submittedName>
</protein>
<dbReference type="EMBL" id="UZAJ01006179">
    <property type="protein sequence ID" value="VDO46683.1"/>
    <property type="molecule type" value="Genomic_DNA"/>
</dbReference>
<keyword evidence="1" id="KW-1133">Transmembrane helix</keyword>
<evidence type="ECO:0000313" key="2">
    <source>
        <dbReference type="EMBL" id="VDO46683.1"/>
    </source>
</evidence>
<keyword evidence="1" id="KW-0472">Membrane</keyword>
<sequence>MGREVQCSMSNMWCVVLWFGALWYTAYIVGAMVYCDMIWYYVARFSM</sequence>
<accession>A0A183HG72</accession>
<name>A0A183HG72_9BILA</name>
<organism evidence="4">
    <name type="scientific">Onchocerca flexuosa</name>
    <dbReference type="NCBI Taxonomy" id="387005"/>
    <lineage>
        <taxon>Eukaryota</taxon>
        <taxon>Metazoa</taxon>
        <taxon>Ecdysozoa</taxon>
        <taxon>Nematoda</taxon>
        <taxon>Chromadorea</taxon>
        <taxon>Rhabditida</taxon>
        <taxon>Spirurina</taxon>
        <taxon>Spiruromorpha</taxon>
        <taxon>Filarioidea</taxon>
        <taxon>Onchocercidae</taxon>
        <taxon>Onchocerca</taxon>
    </lineage>
</organism>
<reference evidence="4" key="1">
    <citation type="submission" date="2016-06" db="UniProtKB">
        <authorList>
            <consortium name="WormBaseParasite"/>
        </authorList>
    </citation>
    <scope>IDENTIFICATION</scope>
</reference>
<evidence type="ECO:0000313" key="4">
    <source>
        <dbReference type="WBParaSite" id="OFLC_0000648301-mRNA-1"/>
    </source>
</evidence>